<dbReference type="Gene3D" id="3.30.465.10">
    <property type="match status" value="1"/>
</dbReference>
<keyword evidence="3 9" id="KW-0812">Transmembrane</keyword>
<dbReference type="Pfam" id="PF00571">
    <property type="entry name" value="CBS"/>
    <property type="match status" value="2"/>
</dbReference>
<evidence type="ECO:0000259" key="13">
    <source>
        <dbReference type="PROSITE" id="PS51846"/>
    </source>
</evidence>
<feature type="transmembrane region" description="Helical" evidence="10">
    <location>
        <begin position="114"/>
        <end position="136"/>
    </location>
</feature>
<dbReference type="InterPro" id="IPR044751">
    <property type="entry name" value="Ion_transp-like_CBS"/>
</dbReference>
<comment type="subcellular location">
    <subcellularLocation>
        <location evidence="1">Membrane</location>
        <topology evidence="1">Multi-pass membrane protein</topology>
    </subcellularLocation>
</comment>
<evidence type="ECO:0000256" key="4">
    <source>
        <dbReference type="ARBA" id="ARBA00022737"/>
    </source>
</evidence>
<gene>
    <name evidence="14" type="ORF">AZF04_13190</name>
</gene>
<dbReference type="InterPro" id="IPR046342">
    <property type="entry name" value="CBS_dom_sf"/>
</dbReference>
<dbReference type="Gene3D" id="3.10.580.10">
    <property type="entry name" value="CBS-domain"/>
    <property type="match status" value="1"/>
</dbReference>
<comment type="similarity">
    <text evidence="2">Belongs to the UPF0053 family.</text>
</comment>
<evidence type="ECO:0000256" key="5">
    <source>
        <dbReference type="ARBA" id="ARBA00022989"/>
    </source>
</evidence>
<organism evidence="14 15">
    <name type="scientific">Alkalihalobacillus trypoxylicola</name>
    <dbReference type="NCBI Taxonomy" id="519424"/>
    <lineage>
        <taxon>Bacteria</taxon>
        <taxon>Bacillati</taxon>
        <taxon>Bacillota</taxon>
        <taxon>Bacilli</taxon>
        <taxon>Bacillales</taxon>
        <taxon>Bacillaceae</taxon>
        <taxon>Alkalihalobacillus</taxon>
    </lineage>
</organism>
<feature type="domain" description="CNNM transmembrane" evidence="13">
    <location>
        <begin position="1"/>
        <end position="179"/>
    </location>
</feature>
<evidence type="ECO:0000256" key="6">
    <source>
        <dbReference type="ARBA" id="ARBA00023122"/>
    </source>
</evidence>
<dbReference type="AlphaFoldDB" id="A0A162CRA6"/>
<keyword evidence="7 9" id="KW-0472">Membrane</keyword>
<dbReference type="CDD" id="cd04590">
    <property type="entry name" value="CBS_pair_CorC_HlyC_assoc"/>
    <property type="match status" value="1"/>
</dbReference>
<dbReference type="Pfam" id="PF03471">
    <property type="entry name" value="CorC_HlyC"/>
    <property type="match status" value="1"/>
</dbReference>
<dbReference type="GO" id="GO:0005886">
    <property type="term" value="C:plasma membrane"/>
    <property type="evidence" value="ECO:0007669"/>
    <property type="project" value="TreeGrafter"/>
</dbReference>
<sequence length="413" mass="46600">MFIAIILLFIASSFFSGSETALTAANKIKIQTKADAGDKKSQNLLKLVKNSDEFIAGILIANNVPNIVLPSLVTIVALEYGFNVGIATGILTVAIIIFAEVLPKSIAAAFPDRMAYIVYPLTKFILTVLKPLTYMLNALTHLVIKVLGKNAVKQATFSKEEMRLMVDIGHVEGTFENDEMYRLKGMLDFQHLNVADVLKTPRVDVTGLSANTSFEEAREILLSSQYTRYPIFEDDMDHIIGVFHSKFFVSWSREPHKQVKEFSDLAPLYVYESQLVKHVFQTMTQEKKHLAIVLDEYGGTKGIITHEDLIEVMIGQDIEDETDIDDVLIESQSENDLICDGKIPLHRLNTVFNTKIPTEEDNLAAFLLMQFGYLPKEGEFIEFDSLHFEILELEDKKMNRIKITKMNGQPLEI</sequence>
<dbReference type="EMBL" id="LTAO01000039">
    <property type="protein sequence ID" value="KYG26111.1"/>
    <property type="molecule type" value="Genomic_DNA"/>
</dbReference>
<feature type="domain" description="CBS" evidence="12">
    <location>
        <begin position="262"/>
        <end position="321"/>
    </location>
</feature>
<dbReference type="SUPFAM" id="SSF56176">
    <property type="entry name" value="FAD-binding/transporter-associated domain-like"/>
    <property type="match status" value="1"/>
</dbReference>
<evidence type="ECO:0000256" key="11">
    <source>
        <dbReference type="SAM" id="SignalP"/>
    </source>
</evidence>
<dbReference type="PROSITE" id="PS51371">
    <property type="entry name" value="CBS"/>
    <property type="match status" value="2"/>
</dbReference>
<keyword evidence="15" id="KW-1185">Reference proteome</keyword>
<evidence type="ECO:0000256" key="1">
    <source>
        <dbReference type="ARBA" id="ARBA00004141"/>
    </source>
</evidence>
<accession>A0A162CRA6</accession>
<evidence type="ECO:0000256" key="8">
    <source>
        <dbReference type="PROSITE-ProRule" id="PRU00703"/>
    </source>
</evidence>
<dbReference type="InterPro" id="IPR002550">
    <property type="entry name" value="CNNM"/>
</dbReference>
<dbReference type="SUPFAM" id="SSF54631">
    <property type="entry name" value="CBS-domain pair"/>
    <property type="match status" value="1"/>
</dbReference>
<dbReference type="InterPro" id="IPR005170">
    <property type="entry name" value="Transptr-assoc_dom"/>
</dbReference>
<keyword evidence="5 9" id="KW-1133">Transmembrane helix</keyword>
<reference evidence="14" key="1">
    <citation type="submission" date="2016-02" db="EMBL/GenBank/DDBJ databases">
        <title>Genome sequence of Bacillus trypoxylicola KCTC 13244(T).</title>
        <authorList>
            <person name="Jeong H."/>
            <person name="Park S.-H."/>
            <person name="Choi S.-K."/>
        </authorList>
    </citation>
    <scope>NUCLEOTIDE SEQUENCE [LARGE SCALE GENOMIC DNA]</scope>
    <source>
        <strain evidence="14">KCTC 13244</strain>
    </source>
</reference>
<dbReference type="PANTHER" id="PTHR22777:SF17">
    <property type="entry name" value="UPF0053 PROTEIN SLL0260"/>
    <property type="match status" value="1"/>
</dbReference>
<evidence type="ECO:0000256" key="2">
    <source>
        <dbReference type="ARBA" id="ARBA00006337"/>
    </source>
</evidence>
<evidence type="ECO:0000256" key="9">
    <source>
        <dbReference type="PROSITE-ProRule" id="PRU01193"/>
    </source>
</evidence>
<dbReference type="InterPro" id="IPR036318">
    <property type="entry name" value="FAD-bd_PCMH-like_sf"/>
</dbReference>
<dbReference type="InterPro" id="IPR016169">
    <property type="entry name" value="FAD-bd_PCMH_sub2"/>
</dbReference>
<evidence type="ECO:0000256" key="3">
    <source>
        <dbReference type="ARBA" id="ARBA00022692"/>
    </source>
</evidence>
<feature type="signal peptide" evidence="11">
    <location>
        <begin position="1"/>
        <end position="21"/>
    </location>
</feature>
<proteinExistence type="inferred from homology"/>
<dbReference type="OrthoDB" id="9798188at2"/>
<comment type="caution">
    <text evidence="14">The sequence shown here is derived from an EMBL/GenBank/DDBJ whole genome shotgun (WGS) entry which is preliminary data.</text>
</comment>
<evidence type="ECO:0000256" key="10">
    <source>
        <dbReference type="SAM" id="Phobius"/>
    </source>
</evidence>
<dbReference type="InterPro" id="IPR000644">
    <property type="entry name" value="CBS_dom"/>
</dbReference>
<keyword evidence="4" id="KW-0677">Repeat</keyword>
<feature type="chain" id="PRO_5038987692" evidence="11">
    <location>
        <begin position="22"/>
        <end position="413"/>
    </location>
</feature>
<name>A0A162CRA6_9BACI</name>
<keyword evidence="6 8" id="KW-0129">CBS domain</keyword>
<evidence type="ECO:0000256" key="7">
    <source>
        <dbReference type="ARBA" id="ARBA00023136"/>
    </source>
</evidence>
<keyword evidence="11" id="KW-0732">Signal</keyword>
<evidence type="ECO:0000313" key="14">
    <source>
        <dbReference type="EMBL" id="KYG26111.1"/>
    </source>
</evidence>
<protein>
    <submittedName>
        <fullName evidence="14">Hemolysin</fullName>
    </submittedName>
</protein>
<dbReference type="Pfam" id="PF01595">
    <property type="entry name" value="CNNM"/>
    <property type="match status" value="1"/>
</dbReference>
<evidence type="ECO:0000313" key="15">
    <source>
        <dbReference type="Proteomes" id="UP000075806"/>
    </source>
</evidence>
<dbReference type="PANTHER" id="PTHR22777">
    <property type="entry name" value="HEMOLYSIN-RELATED"/>
    <property type="match status" value="1"/>
</dbReference>
<dbReference type="SMART" id="SM01091">
    <property type="entry name" value="CorC_HlyC"/>
    <property type="match status" value="1"/>
</dbReference>
<dbReference type="Proteomes" id="UP000075806">
    <property type="component" value="Unassembled WGS sequence"/>
</dbReference>
<feature type="transmembrane region" description="Helical" evidence="10">
    <location>
        <begin position="80"/>
        <end position="102"/>
    </location>
</feature>
<dbReference type="GO" id="GO:0050660">
    <property type="term" value="F:flavin adenine dinucleotide binding"/>
    <property type="evidence" value="ECO:0007669"/>
    <property type="project" value="InterPro"/>
</dbReference>
<evidence type="ECO:0000259" key="12">
    <source>
        <dbReference type="PROSITE" id="PS51371"/>
    </source>
</evidence>
<dbReference type="PROSITE" id="PS51846">
    <property type="entry name" value="CNNM"/>
    <property type="match status" value="1"/>
</dbReference>
<feature type="domain" description="CBS" evidence="12">
    <location>
        <begin position="199"/>
        <end position="258"/>
    </location>
</feature>